<evidence type="ECO:0000313" key="1">
    <source>
        <dbReference type="EMBL" id="KLU90514.1"/>
    </source>
</evidence>
<dbReference type="VEuPathDB" id="FungiDB:MAPG_10367"/>
<dbReference type="AlphaFoldDB" id="A0A0C4ECE6"/>
<dbReference type="EMBL" id="GL876975">
    <property type="protein sequence ID" value="KLU90514.1"/>
    <property type="molecule type" value="Genomic_DNA"/>
</dbReference>
<dbReference type="EnsemblFungi" id="MAPG_10367T0">
    <property type="protein sequence ID" value="MAPG_10367T0"/>
    <property type="gene ID" value="MAPG_10367"/>
</dbReference>
<reference evidence="2" key="4">
    <citation type="journal article" date="2015" name="G3 (Bethesda)">
        <title>Genome sequences of three phytopathogenic species of the Magnaporthaceae family of fungi.</title>
        <authorList>
            <person name="Okagaki L.H."/>
            <person name="Nunes C.C."/>
            <person name="Sailsbery J."/>
            <person name="Clay B."/>
            <person name="Brown D."/>
            <person name="John T."/>
            <person name="Oh Y."/>
            <person name="Young N."/>
            <person name="Fitzgerald M."/>
            <person name="Haas B.J."/>
            <person name="Zeng Q."/>
            <person name="Young S."/>
            <person name="Adiconis X."/>
            <person name="Fan L."/>
            <person name="Levin J.Z."/>
            <person name="Mitchell T.K."/>
            <person name="Okubara P.A."/>
            <person name="Farman M.L."/>
            <person name="Kohn L.M."/>
            <person name="Birren B."/>
            <person name="Ma L.-J."/>
            <person name="Dean R.A."/>
        </authorList>
    </citation>
    <scope>NUCLEOTIDE SEQUENCE</scope>
    <source>
        <strain evidence="2">ATCC 64411 / 73-15</strain>
    </source>
</reference>
<organism evidence="2 3">
    <name type="scientific">Magnaporthiopsis poae (strain ATCC 64411 / 73-15)</name>
    <name type="common">Kentucky bluegrass fungus</name>
    <name type="synonym">Magnaporthe poae</name>
    <dbReference type="NCBI Taxonomy" id="644358"/>
    <lineage>
        <taxon>Eukaryota</taxon>
        <taxon>Fungi</taxon>
        <taxon>Dikarya</taxon>
        <taxon>Ascomycota</taxon>
        <taxon>Pezizomycotina</taxon>
        <taxon>Sordariomycetes</taxon>
        <taxon>Sordariomycetidae</taxon>
        <taxon>Magnaporthales</taxon>
        <taxon>Magnaporthaceae</taxon>
        <taxon>Magnaporthiopsis</taxon>
    </lineage>
</organism>
<reference evidence="1" key="3">
    <citation type="submission" date="2011-03" db="EMBL/GenBank/DDBJ databases">
        <title>Annotation of Magnaporthe poae ATCC 64411.</title>
        <authorList>
            <person name="Ma L.-J."/>
            <person name="Dead R."/>
            <person name="Young S.K."/>
            <person name="Zeng Q."/>
            <person name="Gargeya S."/>
            <person name="Fitzgerald M."/>
            <person name="Haas B."/>
            <person name="Abouelleil A."/>
            <person name="Alvarado L."/>
            <person name="Arachchi H.M."/>
            <person name="Berlin A."/>
            <person name="Brown A."/>
            <person name="Chapman S.B."/>
            <person name="Chen Z."/>
            <person name="Dunbar C."/>
            <person name="Freedman E."/>
            <person name="Gearin G."/>
            <person name="Gellesch M."/>
            <person name="Goldberg J."/>
            <person name="Griggs A."/>
            <person name="Gujja S."/>
            <person name="Heiman D."/>
            <person name="Howarth C."/>
            <person name="Larson L."/>
            <person name="Lui A."/>
            <person name="MacDonald P.J.P."/>
            <person name="Mehta T."/>
            <person name="Montmayeur A."/>
            <person name="Murphy C."/>
            <person name="Neiman D."/>
            <person name="Pearson M."/>
            <person name="Priest M."/>
            <person name="Roberts A."/>
            <person name="Saif S."/>
            <person name="Shea T."/>
            <person name="Shenoy N."/>
            <person name="Sisk P."/>
            <person name="Stolte C."/>
            <person name="Sykes S."/>
            <person name="Yandava C."/>
            <person name="Wortman J."/>
            <person name="Nusbaum C."/>
            <person name="Birren B."/>
        </authorList>
    </citation>
    <scope>NUCLEOTIDE SEQUENCE</scope>
    <source>
        <strain evidence="1">ATCC 64411</strain>
    </source>
</reference>
<accession>A0A0C4ECE6</accession>
<reference evidence="2" key="5">
    <citation type="submission" date="2015-06" db="UniProtKB">
        <authorList>
            <consortium name="EnsemblFungi"/>
        </authorList>
    </citation>
    <scope>IDENTIFICATION</scope>
    <source>
        <strain evidence="2">ATCC 64411</strain>
    </source>
</reference>
<protein>
    <submittedName>
        <fullName evidence="1 2">Uncharacterized protein</fullName>
    </submittedName>
</protein>
<reference evidence="1" key="2">
    <citation type="submission" date="2010-05" db="EMBL/GenBank/DDBJ databases">
        <title>The Genome Sequence of Magnaporthe poae strain ATCC 64411.</title>
        <authorList>
            <consortium name="The Broad Institute Genome Sequencing Platform"/>
            <consortium name="Broad Institute Genome Sequencing Center for Infectious Disease"/>
            <person name="Ma L.-J."/>
            <person name="Dead R."/>
            <person name="Young S."/>
            <person name="Zeng Q."/>
            <person name="Koehrsen M."/>
            <person name="Alvarado L."/>
            <person name="Berlin A."/>
            <person name="Chapman S.B."/>
            <person name="Chen Z."/>
            <person name="Freedman E."/>
            <person name="Gellesch M."/>
            <person name="Goldberg J."/>
            <person name="Griggs A."/>
            <person name="Gujja S."/>
            <person name="Heilman E.R."/>
            <person name="Heiman D."/>
            <person name="Hepburn T."/>
            <person name="Howarth C."/>
            <person name="Jen D."/>
            <person name="Larson L."/>
            <person name="Mehta T."/>
            <person name="Neiman D."/>
            <person name="Pearson M."/>
            <person name="Roberts A."/>
            <person name="Saif S."/>
            <person name="Shea T."/>
            <person name="Shenoy N."/>
            <person name="Sisk P."/>
            <person name="Stolte C."/>
            <person name="Sykes S."/>
            <person name="Walk T."/>
            <person name="White J."/>
            <person name="Yandava C."/>
            <person name="Haas B."/>
            <person name="Nusbaum C."/>
            <person name="Birren B."/>
        </authorList>
    </citation>
    <scope>NUCLEOTIDE SEQUENCE</scope>
    <source>
        <strain evidence="1">ATCC 64411</strain>
    </source>
</reference>
<keyword evidence="3" id="KW-1185">Reference proteome</keyword>
<gene>
    <name evidence="1" type="ORF">MAPG_10367</name>
</gene>
<evidence type="ECO:0000313" key="3">
    <source>
        <dbReference type="Proteomes" id="UP000011715"/>
    </source>
</evidence>
<reference evidence="3" key="1">
    <citation type="submission" date="2010-05" db="EMBL/GenBank/DDBJ databases">
        <title>The genome sequence of Magnaporthe poae strain ATCC 64411.</title>
        <authorList>
            <person name="Ma L.-J."/>
            <person name="Dead R."/>
            <person name="Young S."/>
            <person name="Zeng Q."/>
            <person name="Koehrsen M."/>
            <person name="Alvarado L."/>
            <person name="Berlin A."/>
            <person name="Chapman S.B."/>
            <person name="Chen Z."/>
            <person name="Freedman E."/>
            <person name="Gellesch M."/>
            <person name="Goldberg J."/>
            <person name="Griggs A."/>
            <person name="Gujja S."/>
            <person name="Heilman E.R."/>
            <person name="Heiman D."/>
            <person name="Hepburn T."/>
            <person name="Howarth C."/>
            <person name="Jen D."/>
            <person name="Larson L."/>
            <person name="Mehta T."/>
            <person name="Neiman D."/>
            <person name="Pearson M."/>
            <person name="Roberts A."/>
            <person name="Saif S."/>
            <person name="Shea T."/>
            <person name="Shenoy N."/>
            <person name="Sisk P."/>
            <person name="Stolte C."/>
            <person name="Sykes S."/>
            <person name="Walk T."/>
            <person name="White J."/>
            <person name="Yandava C."/>
            <person name="Haas B."/>
            <person name="Nusbaum C."/>
            <person name="Birren B."/>
        </authorList>
    </citation>
    <scope>NUCLEOTIDE SEQUENCE [LARGE SCALE GENOMIC DNA]</scope>
    <source>
        <strain evidence="3">ATCC 64411 / 73-15</strain>
    </source>
</reference>
<dbReference type="Proteomes" id="UP000011715">
    <property type="component" value="Unassembled WGS sequence"/>
</dbReference>
<proteinExistence type="predicted"/>
<evidence type="ECO:0000313" key="2">
    <source>
        <dbReference type="EnsemblFungi" id="MAPG_10367T0"/>
    </source>
</evidence>
<sequence length="108" mass="11696">MLGPAGSKVVLVATEAFDGVREKHRAGCRQVHAVSVGRERLMAPAVKLSLPGEASERGVGLRPVGRSGKETASLKFMWVERRNAFAGGALWVKSRWHSTPRLLVRHGA</sequence>
<name>A0A0C4ECE6_MAGP6</name>
<dbReference type="EMBL" id="ADBL01002321">
    <property type="status" value="NOT_ANNOTATED_CDS"/>
    <property type="molecule type" value="Genomic_DNA"/>
</dbReference>